<comment type="caution">
    <text evidence="3">The sequence shown here is derived from an EMBL/GenBank/DDBJ whole genome shotgun (WGS) entry which is preliminary data.</text>
</comment>
<accession>A0ABU3WCL2</accession>
<feature type="signal peptide" evidence="1">
    <location>
        <begin position="1"/>
        <end position="22"/>
    </location>
</feature>
<proteinExistence type="predicted"/>
<reference evidence="3 4" key="1">
    <citation type="submission" date="2023-06" db="EMBL/GenBank/DDBJ databases">
        <title>Genomic Analysis of Acinetobacter Strains Recovered from South Australian Aquatic Samples provides Insights into the Circulation of Antibiotic Resistance determinants in the Environment.</title>
        <authorList>
            <person name="Tobin L."/>
            <person name="Jarocki V.M."/>
            <person name="Kenyon J."/>
            <person name="Drigo B."/>
            <person name="Donner E."/>
            <person name="Djordjevic S.P."/>
            <person name="Hamidian M."/>
        </authorList>
    </citation>
    <scope>NUCLEOTIDE SEQUENCE [LARGE SCALE GENOMIC DNA]</scope>
    <source>
        <strain evidence="3 4">SAAc652</strain>
    </source>
</reference>
<feature type="domain" description="DUF6160" evidence="2">
    <location>
        <begin position="1"/>
        <end position="85"/>
    </location>
</feature>
<organism evidence="3 4">
    <name type="scientific">Acinetobacter chinensis</name>
    <dbReference type="NCBI Taxonomy" id="2004650"/>
    <lineage>
        <taxon>Bacteria</taxon>
        <taxon>Pseudomonadati</taxon>
        <taxon>Pseudomonadota</taxon>
        <taxon>Gammaproteobacteria</taxon>
        <taxon>Moraxellales</taxon>
        <taxon>Moraxellaceae</taxon>
        <taxon>Acinetobacter</taxon>
    </lineage>
</organism>
<sequence length="754" mass="80741">MKKITKLKMLTACMLLAQHSYALEQLSDSTLSSVTGQDGITITHEVSKITIDQANWVDFSDNSSMRLGLHGVEVKGVNNSNIKSQIDLDVAGTTNGAGIRLETTISPFEATIQNVMLCTVCTVGATGADRQSLGSLMLATSTPLSFYLETTKGLFDKNSLSHLNFQLQNASITHKLNDQQLTLKDFNFNFAADGYMYIDPKEGIVLTTKNGNSDHVINLGRVSDTTAVHASRTGDDATNPGVNIDLRYGAEQKNIIRMGASGSLANGKIFVNSDQTGISNFNVTDANGVAVTAKGYEKANTGIHTGLSAEFTKDGNSLIKAGEKATTLELGGTGNGNYAIEFSNLSPLNIRSSNDPAVLNTQNAYLDLGDVYLNTMQATSLEFVISKKLQNVLGATSQNLTNYINATKTAQNFALISIRGMDFQAIARKARFISDNSMVKNDTVQGTWGLGLPIYNLNANLGLFEQKYTYNGSAEKNGLGFSLTMSTDGYGVDKKTNAPSTTSVLLIDGGDGSHNKISGTGKEEVNYYAGLRNIDAYLQANGVIGYEKDGIYVKASNLLLAAKAEIAIGQLPGSLYNCVGTTTCEKKVVPIDNFGRPDDVLSSIAFKLDGKGELFIIPGVDATVANPDSNFLTVKASFNFNELTKEQKANEAEKGSYLSIINDDYTKSGDVSTLKSSSSVNLNKIQGNLALESRIRMKKDTVSMDSQVNFNPTNSIATPFRAEMAISPMGGMQKVADIAITGGVMRSNFGITPR</sequence>
<evidence type="ECO:0000259" key="2">
    <source>
        <dbReference type="Pfam" id="PF19657"/>
    </source>
</evidence>
<dbReference type="Pfam" id="PF19657">
    <property type="entry name" value="DUF6160"/>
    <property type="match status" value="1"/>
</dbReference>
<dbReference type="InterPro" id="IPR046158">
    <property type="entry name" value="DUF6160"/>
</dbReference>
<dbReference type="RefSeq" id="WP_317081248.1">
    <property type="nucleotide sequence ID" value="NZ_JASVDY010000001.1"/>
</dbReference>
<gene>
    <name evidence="3" type="ORF">QR674_01050</name>
</gene>
<evidence type="ECO:0000313" key="3">
    <source>
        <dbReference type="EMBL" id="MDV2467577.1"/>
    </source>
</evidence>
<evidence type="ECO:0000313" key="4">
    <source>
        <dbReference type="Proteomes" id="UP001278188"/>
    </source>
</evidence>
<keyword evidence="4" id="KW-1185">Reference proteome</keyword>
<evidence type="ECO:0000256" key="1">
    <source>
        <dbReference type="SAM" id="SignalP"/>
    </source>
</evidence>
<dbReference type="Proteomes" id="UP001278188">
    <property type="component" value="Unassembled WGS sequence"/>
</dbReference>
<feature type="chain" id="PRO_5045292410" description="DUF6160 domain-containing protein" evidence="1">
    <location>
        <begin position="23"/>
        <end position="754"/>
    </location>
</feature>
<dbReference type="EMBL" id="JASVDY010000001">
    <property type="protein sequence ID" value="MDV2467577.1"/>
    <property type="molecule type" value="Genomic_DNA"/>
</dbReference>
<name>A0ABU3WCL2_9GAMM</name>
<keyword evidence="1" id="KW-0732">Signal</keyword>
<protein>
    <recommendedName>
        <fullName evidence="2">DUF6160 domain-containing protein</fullName>
    </recommendedName>
</protein>